<dbReference type="InterPro" id="IPR008271">
    <property type="entry name" value="Ser/Thr_kinase_AS"/>
</dbReference>
<feature type="region of interest" description="Disordered" evidence="8">
    <location>
        <begin position="918"/>
        <end position="942"/>
    </location>
</feature>
<dbReference type="InterPro" id="IPR000719">
    <property type="entry name" value="Prot_kinase_dom"/>
</dbReference>
<gene>
    <name evidence="11" type="ORF">RRG08_045046</name>
</gene>
<keyword evidence="7" id="KW-0460">Magnesium</keyword>
<feature type="domain" description="Protein kinase" evidence="9">
    <location>
        <begin position="1"/>
        <end position="250"/>
    </location>
</feature>
<feature type="region of interest" description="Disordered" evidence="8">
    <location>
        <begin position="350"/>
        <end position="508"/>
    </location>
</feature>
<dbReference type="EMBL" id="JAWDGP010007592">
    <property type="protein sequence ID" value="KAK3712059.1"/>
    <property type="molecule type" value="Genomic_DNA"/>
</dbReference>
<evidence type="ECO:0000256" key="7">
    <source>
        <dbReference type="ARBA" id="ARBA00022842"/>
    </source>
</evidence>
<feature type="compositionally biased region" description="Polar residues" evidence="8">
    <location>
        <begin position="576"/>
        <end position="594"/>
    </location>
</feature>
<feature type="region of interest" description="Disordered" evidence="8">
    <location>
        <begin position="1013"/>
        <end position="1046"/>
    </location>
</feature>
<feature type="region of interest" description="Disordered" evidence="8">
    <location>
        <begin position="1295"/>
        <end position="1345"/>
    </location>
</feature>
<feature type="compositionally biased region" description="Low complexity" evidence="8">
    <location>
        <begin position="1530"/>
        <end position="1540"/>
    </location>
</feature>
<evidence type="ECO:0000256" key="8">
    <source>
        <dbReference type="SAM" id="MobiDB-lite"/>
    </source>
</evidence>
<dbReference type="Gene3D" id="1.10.510.10">
    <property type="entry name" value="Transferase(Phosphotransferase) domain 1"/>
    <property type="match status" value="1"/>
</dbReference>
<dbReference type="FunFam" id="1.10.510.10:FF:000154">
    <property type="entry name" value="Serine/threonine-protein kinase SIK2"/>
    <property type="match status" value="1"/>
</dbReference>
<organism evidence="11 12">
    <name type="scientific">Elysia crispata</name>
    <name type="common">lettuce slug</name>
    <dbReference type="NCBI Taxonomy" id="231223"/>
    <lineage>
        <taxon>Eukaryota</taxon>
        <taxon>Metazoa</taxon>
        <taxon>Spiralia</taxon>
        <taxon>Lophotrochozoa</taxon>
        <taxon>Mollusca</taxon>
        <taxon>Gastropoda</taxon>
        <taxon>Heterobranchia</taxon>
        <taxon>Euthyneura</taxon>
        <taxon>Panpulmonata</taxon>
        <taxon>Sacoglossa</taxon>
        <taxon>Placobranchoidea</taxon>
        <taxon>Plakobranchidae</taxon>
        <taxon>Elysia</taxon>
    </lineage>
</organism>
<dbReference type="InterPro" id="IPR015940">
    <property type="entry name" value="UBA"/>
</dbReference>
<dbReference type="GO" id="GO:0005524">
    <property type="term" value="F:ATP binding"/>
    <property type="evidence" value="ECO:0007669"/>
    <property type="project" value="UniProtKB-KW"/>
</dbReference>
<feature type="region of interest" description="Disordered" evidence="8">
    <location>
        <begin position="1486"/>
        <end position="1567"/>
    </location>
</feature>
<dbReference type="Proteomes" id="UP001283361">
    <property type="component" value="Unassembled WGS sequence"/>
</dbReference>
<dbReference type="InterPro" id="IPR011009">
    <property type="entry name" value="Kinase-like_dom_sf"/>
</dbReference>
<evidence type="ECO:0000259" key="9">
    <source>
        <dbReference type="PROSITE" id="PS50011"/>
    </source>
</evidence>
<evidence type="ECO:0000256" key="2">
    <source>
        <dbReference type="ARBA" id="ARBA00004496"/>
    </source>
</evidence>
<comment type="caution">
    <text evidence="11">The sequence shown here is derived from an EMBL/GenBank/DDBJ whole genome shotgun (WGS) entry which is preliminary data.</text>
</comment>
<feature type="compositionally biased region" description="Polar residues" evidence="8">
    <location>
        <begin position="371"/>
        <end position="389"/>
    </location>
</feature>
<accession>A0AAE0XUN6</accession>
<feature type="region of interest" description="Disordered" evidence="8">
    <location>
        <begin position="708"/>
        <end position="729"/>
    </location>
</feature>
<sequence>MRSCVVDVLIMNAFTKWCALKSTVVAIKIIDKSQLDESNLKKVYREVKIMKLISHAHIVKLYQVMETTNMLYLVSEYVPNGEIFDYIAQHGRMSEPDARRKFWQILSAVDYCHSRHIVHRDLKAENLLLDANMNIKIADFGFGNFFEPDQQLATWCGSPPYAAPEVYEGKKYLGPQIDIWSLGVVLYVLVCGALPFDGPNLQVLRDRVLSGRFRIPYFMSSECESLIRRMLVLDPAKRYTISQIRAHRWMQIDGGIPRSAPPSPVIGYNAKLGEFNEQILRLMHSLGIDQKNTIEALRKDAYDHYTAMYYLWLDKLRHHRSSFPPDKCVDASHCRRRPSTIAEQVMMHTNSSNSSGGNSGSSVATHPLIGSTRTQGRFSKTMDTVSSTPPLLHSSARCDFGSTGSESMSKSGSGSESMTGSGGVILHRSNFPVGQEMEDGSPLVSHGLPDAPKTMPSISASLSLTPPLQTSLNSRGVARQTATGSPINTSSNPNPSGGPGQNLGGMGVITTSIDEGVEADILDNRRDSYASSDTESLSFASGGAGAGSSVGGGAGGEANIGAGYFGLPTSASLPSNPLTGITPLPASSVSSRQDQPGPFSNFWRPQGQQVTGVATRGTQVMGPGVMVTAEDESQQGPTSVTLSPCTSFDSSLGADVASSPPGGAPIPTLLQQQQHQLLPQQQQNVTASPQSQLHSLYPSSMLSHLSAMTCGGGGKGGSRHGRYSISGPSMSLLRPDRAVTNHQFLQVNPEPSVSTLAAPEPQPRHSGTGGPILNTHAHHDRTQTRSPVNFREGRRASDGLVAQGIIAFKQKLKESMRAQGMLELRQEHQHLQNMYNSQSGGSNSNSCNNITAPSTTTSSNMCTNLSGNISTITISNDQGQVNNSNDQRSDMQLTNSALPSNTASGSVNLLQNASFMAATSSPPMQQQPQQQVSPTNQPQGLLPLVRPTMSPHRKLSAPLSSFRQWSLDEQSPTRRLPLTKRMSLPSEPCDLQPHRLLALKQAMQVEEHLERANSKDNVFLDSHGSPPPLSGSPMPSTAGSPSPPSLSVVPNLLQQKRQTFHKHGQLAQQFQQLNLFPAQQQQQQQQPDNFGAVQMATGQAAHESTQVSIGSYGPLQQQHQQLNMEQQNLIYQQQLLQGLSPQAVSQLQLHQQQQQIFPPQEFTLQQQQQNYLHQQVSSPSRSLFPTQLSINNNNISTSITTTTTTEDQVMEGTNSPPAEKSNLQVQESILPATATARPGQDSGFPSLVQQKMAMSSFSGQSIGDQLQNLPFSGSLPPSSFDGGAAVSILPLQQASQQPYASEPGMPCSSSNNNVDGVGTASETIGLHGKFGSGNDGSDFLNPQKHPHVQFGGGSMESNSWATSMFPLNSHHQQQQQLEQQQQFNQLQNYGNSNLYTNISKLPQAVSPTSMSSSSILPKDMMATWLLDQTQQQQQTISTPSLGSQLQQQLQLQHQAVTANFLQDSPTNSSPGSSTGLLPQQLDVHLHHHHHHHLHHYPQQQPSGGGAGTSGSSGGGGVTIININNESMAKANSNASTTTTTPCGSFPLPQATSSAPSTSTTSGDDPSSTHWVRRVGVFSAVHPFQDGSNSFPFLEQASTVPQKPTSSLPLSPSWASTGNTVPLLQTSPQQTDKNFLQQGLAPLNMPYQQPSVSSPVHSSSSTSVPYQFLPSSLSSSMSAGLPKVLEPPNAASFSYSTSCPQSPQHHPHLAATCSLAVQGTAQVTPGNGLLIGQSQGQGHGILEETMDLS</sequence>
<feature type="compositionally biased region" description="Low complexity" evidence="8">
    <location>
        <begin position="1550"/>
        <end position="1567"/>
    </location>
</feature>
<keyword evidence="4" id="KW-0479">Metal-binding</keyword>
<dbReference type="SUPFAM" id="SSF56112">
    <property type="entry name" value="Protein kinase-like (PK-like)"/>
    <property type="match status" value="1"/>
</dbReference>
<dbReference type="InterPro" id="IPR057380">
    <property type="entry name" value="UBA_SIK1/2/3"/>
</dbReference>
<dbReference type="GO" id="GO:0050321">
    <property type="term" value="F:tau-protein kinase activity"/>
    <property type="evidence" value="ECO:0007669"/>
    <property type="project" value="TreeGrafter"/>
</dbReference>
<evidence type="ECO:0000256" key="5">
    <source>
        <dbReference type="ARBA" id="ARBA00022741"/>
    </source>
</evidence>
<feature type="region of interest" description="Disordered" evidence="8">
    <location>
        <begin position="834"/>
        <end position="860"/>
    </location>
</feature>
<protein>
    <recommendedName>
        <fullName evidence="13">Protein kinase domain-containing protein</fullName>
    </recommendedName>
</protein>
<feature type="compositionally biased region" description="Low complexity" evidence="8">
    <location>
        <begin position="401"/>
        <end position="419"/>
    </location>
</feature>
<comment type="subcellular location">
    <subcellularLocation>
        <location evidence="2">Cytoplasm</location>
    </subcellularLocation>
</comment>
<feature type="domain" description="UBA" evidence="10">
    <location>
        <begin position="274"/>
        <end position="314"/>
    </location>
</feature>
<feature type="compositionally biased region" description="Gly residues" evidence="8">
    <location>
        <begin position="1502"/>
        <end position="1517"/>
    </location>
</feature>
<dbReference type="PROSITE" id="PS50011">
    <property type="entry name" value="PROTEIN_KINASE_DOM"/>
    <property type="match status" value="1"/>
</dbReference>
<keyword evidence="3" id="KW-0963">Cytoplasm</keyword>
<dbReference type="GO" id="GO:0046872">
    <property type="term" value="F:metal ion binding"/>
    <property type="evidence" value="ECO:0007669"/>
    <property type="project" value="UniProtKB-KW"/>
</dbReference>
<keyword evidence="12" id="KW-1185">Reference proteome</keyword>
<dbReference type="PANTHER" id="PTHR24346:SF74">
    <property type="entry name" value="PROTEIN KINASE DOMAIN-CONTAINING PROTEIN"/>
    <property type="match status" value="1"/>
</dbReference>
<feature type="region of interest" description="Disordered" evidence="8">
    <location>
        <begin position="876"/>
        <end position="905"/>
    </location>
</feature>
<evidence type="ECO:0000256" key="6">
    <source>
        <dbReference type="ARBA" id="ARBA00022840"/>
    </source>
</evidence>
<dbReference type="PROSITE" id="PS00108">
    <property type="entry name" value="PROTEIN_KINASE_ST"/>
    <property type="match status" value="1"/>
</dbReference>
<proteinExistence type="predicted"/>
<feature type="compositionally biased region" description="Low complexity" evidence="8">
    <location>
        <begin position="920"/>
        <end position="939"/>
    </location>
</feature>
<feature type="compositionally biased region" description="Basic residues" evidence="8">
    <location>
        <begin position="1486"/>
        <end position="1495"/>
    </location>
</feature>
<evidence type="ECO:0000259" key="10">
    <source>
        <dbReference type="PROSITE" id="PS50030"/>
    </source>
</evidence>
<feature type="compositionally biased region" description="Polar residues" evidence="8">
    <location>
        <begin position="850"/>
        <end position="860"/>
    </location>
</feature>
<reference evidence="11" key="1">
    <citation type="journal article" date="2023" name="G3 (Bethesda)">
        <title>A reference genome for the long-term kleptoplast-retaining sea slug Elysia crispata morphotype clarki.</title>
        <authorList>
            <person name="Eastman K.E."/>
            <person name="Pendleton A.L."/>
            <person name="Shaikh M.A."/>
            <person name="Suttiyut T."/>
            <person name="Ogas R."/>
            <person name="Tomko P."/>
            <person name="Gavelis G."/>
            <person name="Widhalm J.R."/>
            <person name="Wisecaver J.H."/>
        </authorList>
    </citation>
    <scope>NUCLEOTIDE SEQUENCE</scope>
    <source>
        <strain evidence="11">ECLA1</strain>
    </source>
</reference>
<dbReference type="SMART" id="SM00220">
    <property type="entry name" value="S_TKc"/>
    <property type="match status" value="1"/>
</dbReference>
<dbReference type="PANTHER" id="PTHR24346">
    <property type="entry name" value="MAP/MICROTUBULE AFFINITY-REGULATING KINASE"/>
    <property type="match status" value="1"/>
</dbReference>
<dbReference type="GO" id="GO:0005737">
    <property type="term" value="C:cytoplasm"/>
    <property type="evidence" value="ECO:0007669"/>
    <property type="project" value="UniProtKB-SubCell"/>
</dbReference>
<dbReference type="GO" id="GO:0035556">
    <property type="term" value="P:intracellular signal transduction"/>
    <property type="evidence" value="ECO:0007669"/>
    <property type="project" value="TreeGrafter"/>
</dbReference>
<evidence type="ECO:0000313" key="12">
    <source>
        <dbReference type="Proteomes" id="UP001283361"/>
    </source>
</evidence>
<dbReference type="GO" id="GO:0000226">
    <property type="term" value="P:microtubule cytoskeleton organization"/>
    <property type="evidence" value="ECO:0007669"/>
    <property type="project" value="TreeGrafter"/>
</dbReference>
<feature type="region of interest" description="Disordered" evidence="8">
    <location>
        <begin position="576"/>
        <end position="605"/>
    </location>
</feature>
<dbReference type="PROSITE" id="PS50030">
    <property type="entry name" value="UBA"/>
    <property type="match status" value="1"/>
</dbReference>
<feature type="compositionally biased region" description="Low complexity" evidence="8">
    <location>
        <begin position="350"/>
        <end position="362"/>
    </location>
</feature>
<evidence type="ECO:0000313" key="11">
    <source>
        <dbReference type="EMBL" id="KAK3712059.1"/>
    </source>
</evidence>
<evidence type="ECO:0000256" key="4">
    <source>
        <dbReference type="ARBA" id="ARBA00022723"/>
    </source>
</evidence>
<comment type="cofactor">
    <cofactor evidence="1">
        <name>Mg(2+)</name>
        <dbReference type="ChEBI" id="CHEBI:18420"/>
    </cofactor>
</comment>
<evidence type="ECO:0008006" key="13">
    <source>
        <dbReference type="Google" id="ProtNLM"/>
    </source>
</evidence>
<keyword evidence="6" id="KW-0067">ATP-binding</keyword>
<feature type="compositionally biased region" description="Low complexity" evidence="8">
    <location>
        <begin position="484"/>
        <end position="495"/>
    </location>
</feature>
<evidence type="ECO:0000256" key="1">
    <source>
        <dbReference type="ARBA" id="ARBA00001946"/>
    </source>
</evidence>
<feature type="compositionally biased region" description="Low complexity" evidence="8">
    <location>
        <begin position="836"/>
        <end position="849"/>
    </location>
</feature>
<dbReference type="Pfam" id="PF00069">
    <property type="entry name" value="Pkinase"/>
    <property type="match status" value="1"/>
</dbReference>
<dbReference type="CDD" id="cd14338">
    <property type="entry name" value="UBA_SIK"/>
    <property type="match status" value="1"/>
</dbReference>
<keyword evidence="5" id="KW-0547">Nucleotide-binding</keyword>
<feature type="compositionally biased region" description="Gly residues" evidence="8">
    <location>
        <begin position="497"/>
        <end position="507"/>
    </location>
</feature>
<evidence type="ECO:0000256" key="3">
    <source>
        <dbReference type="ARBA" id="ARBA00022490"/>
    </source>
</evidence>
<feature type="compositionally biased region" description="Low complexity" evidence="8">
    <location>
        <begin position="459"/>
        <end position="472"/>
    </location>
</feature>
<dbReference type="Pfam" id="PF23312">
    <property type="entry name" value="UBA_SIK3"/>
    <property type="match status" value="1"/>
</dbReference>
<name>A0AAE0XUN6_9GAST</name>